<sequence>MDDLQSTYSDDHDDVIITTSTTAVDPPPQTLTLTPESESLSDPSPNFTKTISSEDDDIDIDNFIDIDTETEPPPKKLKSIEEVVTPLPPKAKKNKNSKKKNKGNNVWTKSTSRKGKKRTKSTTTAIAENEDNVLITPIHRLDRNDDSAEMSICLSKVYKAEKVELSEDRMSAGSCKGYRMVRATRGVTDGAWYFEIKVVSLGESGHTRLGWCNEKGDLQAPVGYDGNSYGFRDVDGSKVHKAVREKYGDGGYGEGDVIGFYVNLPDGEGYAPKAAQLVLYKGQKYAYASDTKEEAPKVVPGS</sequence>
<dbReference type="PROSITE" id="PS50188">
    <property type="entry name" value="B302_SPRY"/>
    <property type="match status" value="1"/>
</dbReference>
<dbReference type="InterPro" id="IPR043136">
    <property type="entry name" value="B30.2/SPRY_sf"/>
</dbReference>
<feature type="compositionally biased region" description="Basic and acidic residues" evidence="3">
    <location>
        <begin position="72"/>
        <end position="81"/>
    </location>
</feature>
<dbReference type="GO" id="GO:0048188">
    <property type="term" value="C:Set1C/COMPASS complex"/>
    <property type="evidence" value="ECO:0007669"/>
    <property type="project" value="InterPro"/>
</dbReference>
<feature type="compositionally biased region" description="Basic residues" evidence="3">
    <location>
        <begin position="111"/>
        <end position="120"/>
    </location>
</feature>
<evidence type="ECO:0000256" key="2">
    <source>
        <dbReference type="ARBA" id="ARBA00023242"/>
    </source>
</evidence>
<dbReference type="FunFam" id="2.60.120.920:FF:000043">
    <property type="entry name" value="Protein TRAUCO"/>
    <property type="match status" value="1"/>
</dbReference>
<dbReference type="CDD" id="cd12872">
    <property type="entry name" value="SPRY_Ash2"/>
    <property type="match status" value="1"/>
</dbReference>
<comment type="caution">
    <text evidence="5">The sequence shown here is derived from an EMBL/GenBank/DDBJ whole genome shotgun (WGS) entry which is preliminary data.</text>
</comment>
<dbReference type="PANTHER" id="PTHR10598">
    <property type="entry name" value="SET1/ASH2 HISTONE METHYLTRANSFERASE COMPLEX SUBUNIT ASH2"/>
    <property type="match status" value="1"/>
</dbReference>
<feature type="region of interest" description="Disordered" evidence="3">
    <location>
        <begin position="1"/>
        <end position="123"/>
    </location>
</feature>
<dbReference type="SMART" id="SM00449">
    <property type="entry name" value="SPRY"/>
    <property type="match status" value="1"/>
</dbReference>
<evidence type="ECO:0000259" key="4">
    <source>
        <dbReference type="PROSITE" id="PS50188"/>
    </source>
</evidence>
<dbReference type="InterPro" id="IPR003877">
    <property type="entry name" value="SPRY_dom"/>
</dbReference>
<dbReference type="Gene3D" id="2.60.120.920">
    <property type="match status" value="1"/>
</dbReference>
<dbReference type="EMBL" id="BKCJ010001454">
    <property type="protein sequence ID" value="GEU41559.1"/>
    <property type="molecule type" value="Genomic_DNA"/>
</dbReference>
<feature type="compositionally biased region" description="Basic residues" evidence="3">
    <location>
        <begin position="90"/>
        <end position="102"/>
    </location>
</feature>
<dbReference type="InterPro" id="IPR037353">
    <property type="entry name" value="ASH2"/>
</dbReference>
<feature type="compositionally biased region" description="Acidic residues" evidence="3">
    <location>
        <begin position="53"/>
        <end position="70"/>
    </location>
</feature>
<protein>
    <submittedName>
        <fullName evidence="5">Protein TRAUCO</fullName>
    </submittedName>
</protein>
<keyword evidence="2" id="KW-0539">Nucleus</keyword>
<evidence type="ECO:0000313" key="5">
    <source>
        <dbReference type="EMBL" id="GEU41559.1"/>
    </source>
</evidence>
<dbReference type="PANTHER" id="PTHR10598:SF0">
    <property type="entry name" value="SET1_ASH2 HISTONE METHYLTRANSFERASE COMPLEX SUBUNIT ASH2"/>
    <property type="match status" value="1"/>
</dbReference>
<dbReference type="SUPFAM" id="SSF49899">
    <property type="entry name" value="Concanavalin A-like lectins/glucanases"/>
    <property type="match status" value="1"/>
</dbReference>
<accession>A0A6L2JXV0</accession>
<proteinExistence type="predicted"/>
<name>A0A6L2JXV0_TANCI</name>
<dbReference type="InterPro" id="IPR001870">
    <property type="entry name" value="B30.2/SPRY"/>
</dbReference>
<gene>
    <name evidence="5" type="ORF">Tci_013537</name>
</gene>
<evidence type="ECO:0000256" key="3">
    <source>
        <dbReference type="SAM" id="MobiDB-lite"/>
    </source>
</evidence>
<dbReference type="InterPro" id="IPR013320">
    <property type="entry name" value="ConA-like_dom_sf"/>
</dbReference>
<organism evidence="5">
    <name type="scientific">Tanacetum cinerariifolium</name>
    <name type="common">Dalmatian daisy</name>
    <name type="synonym">Chrysanthemum cinerariifolium</name>
    <dbReference type="NCBI Taxonomy" id="118510"/>
    <lineage>
        <taxon>Eukaryota</taxon>
        <taxon>Viridiplantae</taxon>
        <taxon>Streptophyta</taxon>
        <taxon>Embryophyta</taxon>
        <taxon>Tracheophyta</taxon>
        <taxon>Spermatophyta</taxon>
        <taxon>Magnoliopsida</taxon>
        <taxon>eudicotyledons</taxon>
        <taxon>Gunneridae</taxon>
        <taxon>Pentapetalae</taxon>
        <taxon>asterids</taxon>
        <taxon>campanulids</taxon>
        <taxon>Asterales</taxon>
        <taxon>Asteraceae</taxon>
        <taxon>Asteroideae</taxon>
        <taxon>Anthemideae</taxon>
        <taxon>Anthemidinae</taxon>
        <taxon>Tanacetum</taxon>
    </lineage>
</organism>
<dbReference type="AlphaFoldDB" id="A0A6L2JXV0"/>
<dbReference type="Pfam" id="PF00622">
    <property type="entry name" value="SPRY"/>
    <property type="match status" value="1"/>
</dbReference>
<evidence type="ECO:0000256" key="1">
    <source>
        <dbReference type="ARBA" id="ARBA00004123"/>
    </source>
</evidence>
<comment type="subcellular location">
    <subcellularLocation>
        <location evidence="1">Nucleus</location>
    </subcellularLocation>
</comment>
<dbReference type="GO" id="GO:0000976">
    <property type="term" value="F:transcription cis-regulatory region binding"/>
    <property type="evidence" value="ECO:0007669"/>
    <property type="project" value="TreeGrafter"/>
</dbReference>
<feature type="domain" description="B30.2/SPRY" evidence="4">
    <location>
        <begin position="132"/>
        <end position="302"/>
    </location>
</feature>
<reference evidence="5" key="1">
    <citation type="journal article" date="2019" name="Sci. Rep.">
        <title>Draft genome of Tanacetum cinerariifolium, the natural source of mosquito coil.</title>
        <authorList>
            <person name="Yamashiro T."/>
            <person name="Shiraishi A."/>
            <person name="Satake H."/>
            <person name="Nakayama K."/>
        </authorList>
    </citation>
    <scope>NUCLEOTIDE SEQUENCE</scope>
</reference>
<feature type="compositionally biased region" description="Polar residues" evidence="3">
    <location>
        <begin position="30"/>
        <end position="51"/>
    </location>
</feature>